<dbReference type="SUPFAM" id="SSF53474">
    <property type="entry name" value="alpha/beta-Hydrolases"/>
    <property type="match status" value="1"/>
</dbReference>
<protein>
    <recommendedName>
        <fullName evidence="3">Indole-diterpene biosynthesis protein PaxU</fullName>
    </recommendedName>
</protein>
<dbReference type="Pfam" id="PF05705">
    <property type="entry name" value="DUF829"/>
    <property type="match status" value="1"/>
</dbReference>
<gene>
    <name evidence="1" type="ORF">PT974_10147</name>
</gene>
<organism evidence="1 2">
    <name type="scientific">Cladobotryum mycophilum</name>
    <dbReference type="NCBI Taxonomy" id="491253"/>
    <lineage>
        <taxon>Eukaryota</taxon>
        <taxon>Fungi</taxon>
        <taxon>Dikarya</taxon>
        <taxon>Ascomycota</taxon>
        <taxon>Pezizomycotina</taxon>
        <taxon>Sordariomycetes</taxon>
        <taxon>Hypocreomycetidae</taxon>
        <taxon>Hypocreales</taxon>
        <taxon>Hypocreaceae</taxon>
        <taxon>Cladobotryum</taxon>
    </lineage>
</organism>
<sequence length="308" mass="34666">MPPPSTQLSPPKPDAAQPLSFMHRLSPSVSYFTPQEDEEAGRRRGHTSRDPELIIVLAWMGARDAHIAKYIAQHRALFPSSAILLVRSPATHVLWPPLASRHLRPAIPFLKGLAKPSSSAERIGHASVLRQVPRVLVHAFSNGGMFSAVKMASLLRAATRGQDLVLPRYVLLMDSCPGNFHWMRTHSAFLQSLPRWSSPLLHLALLFAWLCYKLRLMYPAQNRNADLFREAALVPLEVSRTYLYGSADLVIDQRDIEEHANRAAKTGFLVRREKFEGAGHVMNARADGDRYWRIVRETWEGKVGTSRT</sequence>
<dbReference type="Proteomes" id="UP001338125">
    <property type="component" value="Unassembled WGS sequence"/>
</dbReference>
<reference evidence="1 2" key="1">
    <citation type="submission" date="2024-01" db="EMBL/GenBank/DDBJ databases">
        <title>Complete genome of Cladobotryum mycophilum ATHUM6906.</title>
        <authorList>
            <person name="Christinaki A.C."/>
            <person name="Myridakis A.I."/>
            <person name="Kouvelis V.N."/>
        </authorList>
    </citation>
    <scope>NUCLEOTIDE SEQUENCE [LARGE SCALE GENOMIC DNA]</scope>
    <source>
        <strain evidence="1 2">ATHUM6906</strain>
    </source>
</reference>
<accession>A0ABR0S923</accession>
<name>A0ABR0S923_9HYPO</name>
<comment type="caution">
    <text evidence="1">The sequence shown here is derived from an EMBL/GenBank/DDBJ whole genome shotgun (WGS) entry which is preliminary data.</text>
</comment>
<dbReference type="PANTHER" id="PTHR12265">
    <property type="entry name" value="TRANSMEMBRANE PROTEIN 53"/>
    <property type="match status" value="1"/>
</dbReference>
<dbReference type="PANTHER" id="PTHR12265:SF40">
    <property type="entry name" value="DUF829-DOMAIN-CONTAINING PROTEIN"/>
    <property type="match status" value="1"/>
</dbReference>
<evidence type="ECO:0000313" key="1">
    <source>
        <dbReference type="EMBL" id="KAK5988661.1"/>
    </source>
</evidence>
<evidence type="ECO:0000313" key="2">
    <source>
        <dbReference type="Proteomes" id="UP001338125"/>
    </source>
</evidence>
<dbReference type="InterPro" id="IPR029058">
    <property type="entry name" value="AB_hydrolase_fold"/>
</dbReference>
<keyword evidence="2" id="KW-1185">Reference proteome</keyword>
<dbReference type="InterPro" id="IPR008547">
    <property type="entry name" value="DUF829_TMEM53"/>
</dbReference>
<proteinExistence type="predicted"/>
<evidence type="ECO:0008006" key="3">
    <source>
        <dbReference type="Google" id="ProtNLM"/>
    </source>
</evidence>
<dbReference type="EMBL" id="JAVFKD010000015">
    <property type="protein sequence ID" value="KAK5988661.1"/>
    <property type="molecule type" value="Genomic_DNA"/>
</dbReference>